<dbReference type="AlphaFoldDB" id="A0A9P7VUJ7"/>
<dbReference type="EMBL" id="MU250533">
    <property type="protein sequence ID" value="KAG7446847.1"/>
    <property type="molecule type" value="Genomic_DNA"/>
</dbReference>
<gene>
    <name evidence="1" type="ORF">BT62DRAFT_1075600</name>
</gene>
<dbReference type="Proteomes" id="UP000812287">
    <property type="component" value="Unassembled WGS sequence"/>
</dbReference>
<name>A0A9P7VUJ7_9AGAR</name>
<dbReference type="RefSeq" id="XP_043040347.1">
    <property type="nucleotide sequence ID" value="XM_043179131.1"/>
</dbReference>
<evidence type="ECO:0000313" key="2">
    <source>
        <dbReference type="Proteomes" id="UP000812287"/>
    </source>
</evidence>
<proteinExistence type="predicted"/>
<sequence length="160" mass="18000">MCLVRLFPRSRAYLGGTHIDDFTLEMGHCILRDLTPNSTTNPSSRFDEIPTALSALQKDVRTVGNRPTSVWDRWYCKKPIQSTSMGQVSSLSVERAGRIMDISASQDCIVYARLAPILRAFPSVRSRKGVFLEAVSHRVWESASTHNCRSTVVEWAIDKI</sequence>
<dbReference type="GeneID" id="66101425"/>
<keyword evidence="2" id="KW-1185">Reference proteome</keyword>
<accession>A0A9P7VUJ7</accession>
<protein>
    <submittedName>
        <fullName evidence="1">Uncharacterized protein</fullName>
    </submittedName>
</protein>
<reference evidence="1" key="1">
    <citation type="submission" date="2020-11" db="EMBL/GenBank/DDBJ databases">
        <title>Adaptations for nitrogen fixation in a non-lichenized fungal sporocarp promotes dispersal by wood-feeding termites.</title>
        <authorList>
            <consortium name="DOE Joint Genome Institute"/>
            <person name="Koch R.A."/>
            <person name="Yoon G."/>
            <person name="Arayal U."/>
            <person name="Lail K."/>
            <person name="Amirebrahimi M."/>
            <person name="Labutti K."/>
            <person name="Lipzen A."/>
            <person name="Riley R."/>
            <person name="Barry K."/>
            <person name="Henrissat B."/>
            <person name="Grigoriev I.V."/>
            <person name="Herr J.R."/>
            <person name="Aime M.C."/>
        </authorList>
    </citation>
    <scope>NUCLEOTIDE SEQUENCE</scope>
    <source>
        <strain evidence="1">MCA 3950</strain>
    </source>
</reference>
<evidence type="ECO:0000313" key="1">
    <source>
        <dbReference type="EMBL" id="KAG7446847.1"/>
    </source>
</evidence>
<organism evidence="1 2">
    <name type="scientific">Guyanagaster necrorhizus</name>
    <dbReference type="NCBI Taxonomy" id="856835"/>
    <lineage>
        <taxon>Eukaryota</taxon>
        <taxon>Fungi</taxon>
        <taxon>Dikarya</taxon>
        <taxon>Basidiomycota</taxon>
        <taxon>Agaricomycotina</taxon>
        <taxon>Agaricomycetes</taxon>
        <taxon>Agaricomycetidae</taxon>
        <taxon>Agaricales</taxon>
        <taxon>Marasmiineae</taxon>
        <taxon>Physalacriaceae</taxon>
        <taxon>Guyanagaster</taxon>
    </lineage>
</organism>
<comment type="caution">
    <text evidence="1">The sequence shown here is derived from an EMBL/GenBank/DDBJ whole genome shotgun (WGS) entry which is preliminary data.</text>
</comment>